<dbReference type="OrthoDB" id="156228at2"/>
<dbReference type="SUPFAM" id="SSF53335">
    <property type="entry name" value="S-adenosyl-L-methionine-dependent methyltransferases"/>
    <property type="match status" value="1"/>
</dbReference>
<proteinExistence type="predicted"/>
<gene>
    <name evidence="1" type="ORF">EIL87_01145</name>
</gene>
<dbReference type="AlphaFoldDB" id="A0A426K546"/>
<reference evidence="1 2" key="1">
    <citation type="submission" date="2018-11" db="EMBL/GenBank/DDBJ databases">
        <title>Saccharopolyspora rhizosphaerae sp. nov., an actinomycete isolated from rhizosphere soil in Thailand.</title>
        <authorList>
            <person name="Intra B."/>
            <person name="Euanorasetr J."/>
            <person name="Take A."/>
            <person name="Inahashi Y."/>
            <person name="Mori M."/>
            <person name="Panbangred W."/>
            <person name="Matsumoto A."/>
        </authorList>
    </citation>
    <scope>NUCLEOTIDE SEQUENCE [LARGE SCALE GENOMIC DNA]</scope>
    <source>
        <strain evidence="1 2">H219</strain>
    </source>
</reference>
<evidence type="ECO:0000313" key="1">
    <source>
        <dbReference type="EMBL" id="RRO20528.1"/>
    </source>
</evidence>
<dbReference type="RefSeq" id="WP_125088232.1">
    <property type="nucleotide sequence ID" value="NZ_RSAA01000001.1"/>
</dbReference>
<name>A0A426K546_9PSEU</name>
<evidence type="ECO:0000313" key="2">
    <source>
        <dbReference type="Proteomes" id="UP000274515"/>
    </source>
</evidence>
<accession>A0A426K546</accession>
<sequence length="144" mass="16494">MVQSRFALQSLTDDDKREVLGWVCGHARRFVLVEFDVPPVADVWDPYWFHDCAARLERGLREYGQERDLVGLGFILPVVLGRFSTTPPVNHELAISRWRQLCVQAGFREVRAVRVVDHWWRPAYLVRAWGQGCGTGSGRGASER</sequence>
<organism evidence="1 2">
    <name type="scientific">Saccharopolyspora rhizosphaerae</name>
    <dbReference type="NCBI Taxonomy" id="2492662"/>
    <lineage>
        <taxon>Bacteria</taxon>
        <taxon>Bacillati</taxon>
        <taxon>Actinomycetota</taxon>
        <taxon>Actinomycetes</taxon>
        <taxon>Pseudonocardiales</taxon>
        <taxon>Pseudonocardiaceae</taxon>
        <taxon>Saccharopolyspora</taxon>
    </lineage>
</organism>
<keyword evidence="2" id="KW-1185">Reference proteome</keyword>
<protein>
    <submittedName>
        <fullName evidence="1">Uncharacterized protein</fullName>
    </submittedName>
</protein>
<dbReference type="EMBL" id="RSAA01000001">
    <property type="protein sequence ID" value="RRO20528.1"/>
    <property type="molecule type" value="Genomic_DNA"/>
</dbReference>
<dbReference type="InterPro" id="IPR029063">
    <property type="entry name" value="SAM-dependent_MTases_sf"/>
</dbReference>
<dbReference type="Proteomes" id="UP000274515">
    <property type="component" value="Unassembled WGS sequence"/>
</dbReference>
<comment type="caution">
    <text evidence="1">The sequence shown here is derived from an EMBL/GenBank/DDBJ whole genome shotgun (WGS) entry which is preliminary data.</text>
</comment>